<dbReference type="Gene3D" id="2.60.40.10">
    <property type="entry name" value="Immunoglobulins"/>
    <property type="match status" value="1"/>
</dbReference>
<proteinExistence type="predicted"/>
<feature type="domain" description="Histidine kinase" evidence="10">
    <location>
        <begin position="860"/>
        <end position="1091"/>
    </location>
</feature>
<evidence type="ECO:0000259" key="11">
    <source>
        <dbReference type="PROSITE" id="PS50110"/>
    </source>
</evidence>
<dbReference type="Pfam" id="PF07495">
    <property type="entry name" value="Y_Y_Y"/>
    <property type="match status" value="1"/>
</dbReference>
<dbReference type="PANTHER" id="PTHR43547">
    <property type="entry name" value="TWO-COMPONENT HISTIDINE KINASE"/>
    <property type="match status" value="1"/>
</dbReference>
<accession>A0A0F9XKK6</accession>
<dbReference type="SUPFAM" id="SSF63829">
    <property type="entry name" value="Calcium-dependent phosphotriesterase"/>
    <property type="match status" value="2"/>
</dbReference>
<organism evidence="12">
    <name type="scientific">marine sediment metagenome</name>
    <dbReference type="NCBI Taxonomy" id="412755"/>
    <lineage>
        <taxon>unclassified sequences</taxon>
        <taxon>metagenomes</taxon>
        <taxon>ecological metagenomes</taxon>
    </lineage>
</organism>
<dbReference type="PROSITE" id="PS01124">
    <property type="entry name" value="HTH_ARAC_FAMILY_2"/>
    <property type="match status" value="1"/>
</dbReference>
<keyword evidence="6" id="KW-0805">Transcription regulation</keyword>
<name>A0A0F9XKK6_9ZZZZ</name>
<dbReference type="EC" id="2.7.13.3" evidence="2"/>
<dbReference type="PROSITE" id="PS00041">
    <property type="entry name" value="HTH_ARAC_FAMILY_1"/>
    <property type="match status" value="1"/>
</dbReference>
<evidence type="ECO:0000256" key="2">
    <source>
        <dbReference type="ARBA" id="ARBA00012438"/>
    </source>
</evidence>
<dbReference type="Pfam" id="PF02518">
    <property type="entry name" value="HATPase_c"/>
    <property type="match status" value="1"/>
</dbReference>
<evidence type="ECO:0000256" key="8">
    <source>
        <dbReference type="ARBA" id="ARBA00023163"/>
    </source>
</evidence>
<evidence type="ECO:0000259" key="10">
    <source>
        <dbReference type="PROSITE" id="PS50109"/>
    </source>
</evidence>
<dbReference type="SUPFAM" id="SSF47384">
    <property type="entry name" value="Homodimeric domain of signal transducing histidine kinase"/>
    <property type="match status" value="1"/>
</dbReference>
<evidence type="ECO:0000256" key="6">
    <source>
        <dbReference type="ARBA" id="ARBA00023015"/>
    </source>
</evidence>
<reference evidence="12" key="1">
    <citation type="journal article" date="2015" name="Nature">
        <title>Complex archaea that bridge the gap between prokaryotes and eukaryotes.</title>
        <authorList>
            <person name="Spang A."/>
            <person name="Saw J.H."/>
            <person name="Jorgensen S.L."/>
            <person name="Zaremba-Niedzwiedzka K."/>
            <person name="Martijn J."/>
            <person name="Lind A.E."/>
            <person name="van Eijk R."/>
            <person name="Schleper C."/>
            <person name="Guy L."/>
            <person name="Ettema T.J."/>
        </authorList>
    </citation>
    <scope>NUCLEOTIDE SEQUENCE</scope>
</reference>
<dbReference type="FunFam" id="1.10.287.130:FF:000045">
    <property type="entry name" value="Two-component system sensor histidine kinase/response regulator"/>
    <property type="match status" value="1"/>
</dbReference>
<dbReference type="PROSITE" id="PS50109">
    <property type="entry name" value="HIS_KIN"/>
    <property type="match status" value="1"/>
</dbReference>
<dbReference type="EMBL" id="LAZR01000093">
    <property type="protein sequence ID" value="KKN92618.1"/>
    <property type="molecule type" value="Genomic_DNA"/>
</dbReference>
<dbReference type="CDD" id="cd00082">
    <property type="entry name" value="HisKA"/>
    <property type="match status" value="1"/>
</dbReference>
<dbReference type="InterPro" id="IPR009057">
    <property type="entry name" value="Homeodomain-like_sf"/>
</dbReference>
<comment type="caution">
    <text evidence="12">The sequence shown here is derived from an EMBL/GenBank/DDBJ whole genome shotgun (WGS) entry which is preliminary data.</text>
</comment>
<dbReference type="FunFam" id="3.40.50.2300:FF:000138">
    <property type="entry name" value="Two-component system sensor histidine kinase/response regulator"/>
    <property type="match status" value="1"/>
</dbReference>
<dbReference type="SMART" id="SM00388">
    <property type="entry name" value="HisKA"/>
    <property type="match status" value="1"/>
</dbReference>
<dbReference type="InterPro" id="IPR003594">
    <property type="entry name" value="HATPase_dom"/>
</dbReference>
<comment type="catalytic activity">
    <reaction evidence="1">
        <text>ATP + protein L-histidine = ADP + protein N-phospho-L-histidine.</text>
        <dbReference type="EC" id="2.7.13.3"/>
    </reaction>
</comment>
<evidence type="ECO:0000256" key="7">
    <source>
        <dbReference type="ARBA" id="ARBA00023125"/>
    </source>
</evidence>
<dbReference type="SMART" id="SM00448">
    <property type="entry name" value="REC"/>
    <property type="match status" value="1"/>
</dbReference>
<dbReference type="GO" id="GO:0000155">
    <property type="term" value="F:phosphorelay sensor kinase activity"/>
    <property type="evidence" value="ECO:0007669"/>
    <property type="project" value="InterPro"/>
</dbReference>
<dbReference type="Gene3D" id="3.40.50.2300">
    <property type="match status" value="1"/>
</dbReference>
<dbReference type="InterPro" id="IPR011123">
    <property type="entry name" value="Y_Y_Y"/>
</dbReference>
<dbReference type="InterPro" id="IPR036097">
    <property type="entry name" value="HisK_dim/P_sf"/>
</dbReference>
<dbReference type="Gene3D" id="1.10.287.130">
    <property type="match status" value="1"/>
</dbReference>
<dbReference type="InterPro" id="IPR005467">
    <property type="entry name" value="His_kinase_dom"/>
</dbReference>
<dbReference type="SMART" id="SM00342">
    <property type="entry name" value="HTH_ARAC"/>
    <property type="match status" value="1"/>
</dbReference>
<evidence type="ECO:0000256" key="4">
    <source>
        <dbReference type="ARBA" id="ARBA00022679"/>
    </source>
</evidence>
<protein>
    <recommendedName>
        <fullName evidence="2">histidine kinase</fullName>
        <ecNumber evidence="2">2.7.13.3</ecNumber>
    </recommendedName>
</protein>
<evidence type="ECO:0000256" key="1">
    <source>
        <dbReference type="ARBA" id="ARBA00000085"/>
    </source>
</evidence>
<evidence type="ECO:0000256" key="3">
    <source>
        <dbReference type="ARBA" id="ARBA00022553"/>
    </source>
</evidence>
<dbReference type="FunFam" id="3.30.565.10:FF:000006">
    <property type="entry name" value="Sensor histidine kinase WalK"/>
    <property type="match status" value="1"/>
</dbReference>
<dbReference type="InterPro" id="IPR018060">
    <property type="entry name" value="HTH_AraC"/>
</dbReference>
<dbReference type="InterPro" id="IPR036890">
    <property type="entry name" value="HATPase_C_sf"/>
</dbReference>
<sequence>MNKRILLIVLCCLNGILSQSQFNNFKFENLDTVDGLSSSTCLTIFEDSEGFIWFGTIDGLNKYNGYEFEIYKSILNDPSSLSNNRINAIVEGADGNLWIGTNNGLNYYNKKTNSFLRVDLYKQLSLSNNPRKFINSLLFDKENNALWVATNNGVIKIILEDFTTDVADLKFYYYLNDDSNLNSLDNNIVNVILKDQNGVIWIGTNGEYLNKYNRQRDNFDRILIESKNNYELNHIHKNVFVDADNDFWIGNNLSNIIYWDRTNNIFSHKSFTSEKDVAIRDMHLDADGNIWASTDGNGIFILDKNEEKVVRNLVNNISDSFSLPNNKPSKIYEDSNGIFWIGSYDKGVSKLDPSQYAFGHYYYQPGNPEGLNEKIVQSVLEDSKERIWISAYNGGLNLFDKENNTFKHFPHNPNNTNSISSDRILYTFESNDGQIWVCTLDGGLNRFNPDTYNVKRYLHNESEINSIGQNSVWSGVEDKDDRIWLGLRTEGLSLFDPKNEKFHNFKNVAGKENGLASNFVFFLFVDSRNRLLIGTSLGLNYIDLNQLENRIPETLTFKEIKKPGIEDNLINHISEDQLGNIWIGADTGIYKLDADFNVLKSYSSKEGLPNNLVVGIQEDDNHNFWVSTKSGLSLLNPETDQIKNFNIHDGLQGPEYQSKSIDKTMDGRILIGGINGFNIFNPNDITLRTSIALRPTITQFTLNNKPIVVGDTVNDRVLLKDRVADLENLKLNYDENYVAFDFLALHFENPERVRYSYKLKGLDNDFETIGAKREVSYSNLSSGKYVFEVKASLDGDWDKAEAAIVNFEVLSPPWKTWWAYLIYTLLGLLGSYLVLRYYTQKVQEAQEHELDQMKLQFFVNVSHEFRTPLTLIMNPVDKILSSYTHNPEEVKSSAISIQRSARRLLHLVNQLLDYRKMDVGMAPLQLEKGDIVKFSEDIFSLFLSLATKKEIDYRFESESEDITFLFDFDKVEKIITNLISNALKFTNAGGEITVSIKKIAQKKSSSRLFFLKKEMIGDFVEITVKDSGVGLDKEQLKNIFSRFYHIDITKSGTGIGLNFTQALVEKHGGEIFVESEYGLGSKFVVRLPLDSKSAPVEVESVKNEFLINSMKSVEYEMYIADDENLVLPNPNSDSEIEKPTILLVEDNKELRQHLKNDLQDKYKVLQAKNGEEGLEMVKKRYPDLVISDVMMPKMDGFEMCRLLKTEFETCHIPIILLTARSLEIDRVSGYDNGADAYLSKPFVTSVLKSRIRNLIEAKKRLRKRFSEIGGIFPSSEVTTNNMDEVFLDKATKVVLDNVDDEDFKQDDILKELGIGRSQFYRKINTLTGNNPSHFIRTIRLRYAAELLEKNSYSIKEVTHMCGFNSTAYFSKTFRELFNVTPTEYMEGNKSEITEDDK</sequence>
<dbReference type="SUPFAM" id="SSF52172">
    <property type="entry name" value="CheY-like"/>
    <property type="match status" value="1"/>
</dbReference>
<dbReference type="SMART" id="SM00387">
    <property type="entry name" value="HATPase_c"/>
    <property type="match status" value="1"/>
</dbReference>
<dbReference type="SUPFAM" id="SSF55874">
    <property type="entry name" value="ATPase domain of HSP90 chaperone/DNA topoisomerase II/histidine kinase"/>
    <property type="match status" value="1"/>
</dbReference>
<dbReference type="InterPro" id="IPR001789">
    <property type="entry name" value="Sig_transdc_resp-reg_receiver"/>
</dbReference>
<dbReference type="Gene3D" id="3.30.565.10">
    <property type="entry name" value="Histidine kinase-like ATPase, C-terminal domain"/>
    <property type="match status" value="1"/>
</dbReference>
<dbReference type="Pfam" id="PF12833">
    <property type="entry name" value="HTH_18"/>
    <property type="match status" value="1"/>
</dbReference>
<dbReference type="Gene3D" id="2.130.10.10">
    <property type="entry name" value="YVTN repeat-like/Quinoprotein amine dehydrogenase"/>
    <property type="match status" value="3"/>
</dbReference>
<dbReference type="InterPro" id="IPR013783">
    <property type="entry name" value="Ig-like_fold"/>
</dbReference>
<dbReference type="PANTHER" id="PTHR43547:SF2">
    <property type="entry name" value="HYBRID SIGNAL TRANSDUCTION HISTIDINE KINASE C"/>
    <property type="match status" value="1"/>
</dbReference>
<dbReference type="InterPro" id="IPR018062">
    <property type="entry name" value="HTH_AraC-typ_CS"/>
</dbReference>
<keyword evidence="8" id="KW-0804">Transcription</keyword>
<dbReference type="Pfam" id="PF00512">
    <property type="entry name" value="HisKA"/>
    <property type="match status" value="1"/>
</dbReference>
<feature type="domain" description="HTH araC/xylS-type" evidence="9">
    <location>
        <begin position="1288"/>
        <end position="1387"/>
    </location>
</feature>
<dbReference type="PROSITE" id="PS50110">
    <property type="entry name" value="RESPONSE_REGULATORY"/>
    <property type="match status" value="1"/>
</dbReference>
<dbReference type="InterPro" id="IPR015943">
    <property type="entry name" value="WD40/YVTN_repeat-like_dom_sf"/>
</dbReference>
<dbReference type="SUPFAM" id="SSF46689">
    <property type="entry name" value="Homeodomain-like"/>
    <property type="match status" value="1"/>
</dbReference>
<evidence type="ECO:0000259" key="9">
    <source>
        <dbReference type="PROSITE" id="PS01124"/>
    </source>
</evidence>
<keyword evidence="3" id="KW-0597">Phosphoprotein</keyword>
<dbReference type="Gene3D" id="1.10.10.60">
    <property type="entry name" value="Homeodomain-like"/>
    <property type="match status" value="1"/>
</dbReference>
<dbReference type="InterPro" id="IPR003661">
    <property type="entry name" value="HisK_dim/P_dom"/>
</dbReference>
<dbReference type="GO" id="GO:0003700">
    <property type="term" value="F:DNA-binding transcription factor activity"/>
    <property type="evidence" value="ECO:0007669"/>
    <property type="project" value="InterPro"/>
</dbReference>
<feature type="domain" description="Response regulatory" evidence="11">
    <location>
        <begin position="1140"/>
        <end position="1255"/>
    </location>
</feature>
<dbReference type="InterPro" id="IPR011110">
    <property type="entry name" value="Reg_prop"/>
</dbReference>
<gene>
    <name evidence="12" type="ORF">LCGC14_0205520</name>
</gene>
<evidence type="ECO:0000313" key="12">
    <source>
        <dbReference type="EMBL" id="KKN92618.1"/>
    </source>
</evidence>
<dbReference type="PRINTS" id="PR00344">
    <property type="entry name" value="BCTRLSENSOR"/>
</dbReference>
<dbReference type="InterPro" id="IPR011006">
    <property type="entry name" value="CheY-like_superfamily"/>
</dbReference>
<dbReference type="InterPro" id="IPR004358">
    <property type="entry name" value="Sig_transdc_His_kin-like_C"/>
</dbReference>
<keyword evidence="5" id="KW-0418">Kinase</keyword>
<dbReference type="GO" id="GO:0043565">
    <property type="term" value="F:sequence-specific DNA binding"/>
    <property type="evidence" value="ECO:0007669"/>
    <property type="project" value="InterPro"/>
</dbReference>
<evidence type="ECO:0000256" key="5">
    <source>
        <dbReference type="ARBA" id="ARBA00022777"/>
    </source>
</evidence>
<keyword evidence="4" id="KW-0808">Transferase</keyword>
<dbReference type="Pfam" id="PF07494">
    <property type="entry name" value="Reg_prop"/>
    <property type="match status" value="4"/>
</dbReference>
<dbReference type="CDD" id="cd17574">
    <property type="entry name" value="REC_OmpR"/>
    <property type="match status" value="1"/>
</dbReference>
<dbReference type="Pfam" id="PF00072">
    <property type="entry name" value="Response_reg"/>
    <property type="match status" value="1"/>
</dbReference>
<keyword evidence="7" id="KW-0238">DNA-binding</keyword>